<dbReference type="AlphaFoldDB" id="A0A7J7J070"/>
<feature type="repeat" description="WD" evidence="3">
    <location>
        <begin position="276"/>
        <end position="308"/>
    </location>
</feature>
<evidence type="ECO:0000256" key="4">
    <source>
        <dbReference type="SAM" id="Phobius"/>
    </source>
</evidence>
<evidence type="ECO:0000256" key="1">
    <source>
        <dbReference type="ARBA" id="ARBA00022574"/>
    </source>
</evidence>
<dbReference type="PANTHER" id="PTHR13720">
    <property type="entry name" value="WD-40 REPEAT PROTEIN"/>
    <property type="match status" value="1"/>
</dbReference>
<dbReference type="InterPro" id="IPR001680">
    <property type="entry name" value="WD40_rpt"/>
</dbReference>
<evidence type="ECO:0000313" key="7">
    <source>
        <dbReference type="EMBL" id="KAF6019071.1"/>
    </source>
</evidence>
<evidence type="ECO:0000313" key="8">
    <source>
        <dbReference type="Proteomes" id="UP000593567"/>
    </source>
</evidence>
<reference evidence="7" key="1">
    <citation type="submission" date="2020-06" db="EMBL/GenBank/DDBJ databases">
        <title>Draft genome of Bugula neritina, a colonial animal packing powerful symbionts and potential medicines.</title>
        <authorList>
            <person name="Rayko M."/>
        </authorList>
    </citation>
    <scope>NUCLEOTIDE SEQUENCE [LARGE SCALE GENOMIC DNA]</scope>
    <source>
        <strain evidence="7">Kwan_BN1</strain>
    </source>
</reference>
<keyword evidence="4" id="KW-0472">Membrane</keyword>
<organism evidence="7 8">
    <name type="scientific">Bugula neritina</name>
    <name type="common">Brown bryozoan</name>
    <name type="synonym">Sertularia neritina</name>
    <dbReference type="NCBI Taxonomy" id="10212"/>
    <lineage>
        <taxon>Eukaryota</taxon>
        <taxon>Metazoa</taxon>
        <taxon>Spiralia</taxon>
        <taxon>Lophotrochozoa</taxon>
        <taxon>Bryozoa</taxon>
        <taxon>Gymnolaemata</taxon>
        <taxon>Cheilostomatida</taxon>
        <taxon>Flustrina</taxon>
        <taxon>Buguloidea</taxon>
        <taxon>Bugulidae</taxon>
        <taxon>Bugula</taxon>
    </lineage>
</organism>
<keyword evidence="4" id="KW-0812">Transmembrane</keyword>
<feature type="domain" description="EML-like second beta-propeller" evidence="6">
    <location>
        <begin position="283"/>
        <end position="553"/>
    </location>
</feature>
<gene>
    <name evidence="7" type="ORF">EB796_022626</name>
</gene>
<dbReference type="InterPro" id="IPR036322">
    <property type="entry name" value="WD40_repeat_dom_sf"/>
</dbReference>
<feature type="domain" description="EML-like first beta-propeller" evidence="5">
    <location>
        <begin position="1"/>
        <end position="266"/>
    </location>
</feature>
<dbReference type="InterPro" id="IPR050630">
    <property type="entry name" value="WD_repeat_EMAP"/>
</dbReference>
<dbReference type="PROSITE" id="PS50294">
    <property type="entry name" value="WD_REPEATS_REGION"/>
    <property type="match status" value="1"/>
</dbReference>
<dbReference type="PROSITE" id="PS50082">
    <property type="entry name" value="WD_REPEATS_2"/>
    <property type="match status" value="2"/>
</dbReference>
<evidence type="ECO:0000256" key="3">
    <source>
        <dbReference type="PROSITE-ProRule" id="PRU00221"/>
    </source>
</evidence>
<feature type="repeat" description="WD" evidence="3">
    <location>
        <begin position="407"/>
        <end position="448"/>
    </location>
</feature>
<dbReference type="PANTHER" id="PTHR13720:SF55">
    <property type="entry name" value="ECHINODERM MICROTUBULE-ASSOCIATED PROTEIN-LIKE CG42247"/>
    <property type="match status" value="1"/>
</dbReference>
<comment type="caution">
    <text evidence="7">The sequence shown here is derived from an EMBL/GenBank/DDBJ whole genome shotgun (WGS) entry which is preliminary data.</text>
</comment>
<evidence type="ECO:0000259" key="5">
    <source>
        <dbReference type="Pfam" id="PF23409"/>
    </source>
</evidence>
<dbReference type="Pfam" id="PF23409">
    <property type="entry name" value="Beta-prop_EML"/>
    <property type="match status" value="1"/>
</dbReference>
<dbReference type="Pfam" id="PF23414">
    <property type="entry name" value="Beta-prop_EML_2"/>
    <property type="match status" value="1"/>
</dbReference>
<keyword evidence="2" id="KW-0677">Repeat</keyword>
<dbReference type="InterPro" id="IPR055442">
    <property type="entry name" value="Beta-prop_EML-like_2nd"/>
</dbReference>
<dbReference type="GO" id="GO:0072686">
    <property type="term" value="C:mitotic spindle"/>
    <property type="evidence" value="ECO:0007669"/>
    <property type="project" value="TreeGrafter"/>
</dbReference>
<keyword evidence="8" id="KW-1185">Reference proteome</keyword>
<dbReference type="EMBL" id="VXIV02003256">
    <property type="protein sequence ID" value="KAF6019071.1"/>
    <property type="molecule type" value="Genomic_DNA"/>
</dbReference>
<dbReference type="SMART" id="SM00320">
    <property type="entry name" value="WD40"/>
    <property type="match status" value="8"/>
</dbReference>
<sequence length="561" mass="62895">MVLHPNQFCVASGQASGTSRQETAAHIRIWDARSLVTYAILGFGIFHVAVGSLAFSVESDGQYLLAIDESEKHVLSVWAWQEEQLVVKSSTTTDTVVWGTFHPLDDRIIITYGKQHIFFWKIFYDSSSPTRILRDKLSGIFQGEVPKFVTSVCFTPDGDVLSGDSNGNITLWSQDNSGAFSVSKRQTSNMRQAHRKSVFCLHMFSDGTFVSGGGHEIKKWDRQYKCKETKKLPEQYGFVRTLIPAKEDLVNSGLYVGTTKNCLLDGNWNEKFRVVIVGHSEELWALSSHPQEHTFVTAGYDHSVCKWSAVSHKLIWKIVIEKPCLSVCHNNTGDLLVIGTTEGQFMVMDANDGSHVATIQVGHGAVDSTKFSPDGRLLAMGAQDGNIYIYSVADGGHFFRKYRDGSLKGHKNFVMQIDWSEDSEYIQSVSGDYDLMFWNIYEMRREQDPAVIRDISWATQSCVLGYSTAGAWTHLEDDGEDINIVCKSSYEDYLAVGDNQGALRIFKYPTSASQPDFYEKKVYSSHVTNVKFMFDDSYLLSTGGIDAGLMQWVLVDSKTPR</sequence>
<keyword evidence="4" id="KW-1133">Transmembrane helix</keyword>
<keyword evidence="1 3" id="KW-0853">WD repeat</keyword>
<dbReference type="InterPro" id="IPR015943">
    <property type="entry name" value="WD40/YVTN_repeat-like_dom_sf"/>
</dbReference>
<dbReference type="Gene3D" id="2.130.10.10">
    <property type="entry name" value="YVTN repeat-like/Quinoprotein amine dehydrogenase"/>
    <property type="match status" value="2"/>
</dbReference>
<evidence type="ECO:0000256" key="2">
    <source>
        <dbReference type="ARBA" id="ARBA00022737"/>
    </source>
</evidence>
<dbReference type="SUPFAM" id="SSF50978">
    <property type="entry name" value="WD40 repeat-like"/>
    <property type="match status" value="2"/>
</dbReference>
<dbReference type="GO" id="GO:0008017">
    <property type="term" value="F:microtubule binding"/>
    <property type="evidence" value="ECO:0007669"/>
    <property type="project" value="TreeGrafter"/>
</dbReference>
<name>A0A7J7J070_BUGNE</name>
<proteinExistence type="predicted"/>
<protein>
    <submittedName>
        <fullName evidence="7">Uncharacterized protein</fullName>
    </submittedName>
</protein>
<dbReference type="InterPro" id="IPR055439">
    <property type="entry name" value="Beta-prop_EML_1st"/>
</dbReference>
<dbReference type="Proteomes" id="UP000593567">
    <property type="component" value="Unassembled WGS sequence"/>
</dbReference>
<feature type="transmembrane region" description="Helical" evidence="4">
    <location>
        <begin position="35"/>
        <end position="55"/>
    </location>
</feature>
<accession>A0A7J7J070</accession>
<evidence type="ECO:0000259" key="6">
    <source>
        <dbReference type="Pfam" id="PF23414"/>
    </source>
</evidence>
<dbReference type="GO" id="GO:0000226">
    <property type="term" value="P:microtubule cytoskeleton organization"/>
    <property type="evidence" value="ECO:0007669"/>
    <property type="project" value="TreeGrafter"/>
</dbReference>
<dbReference type="FunFam" id="2.130.10.10:FF:000320">
    <property type="entry name" value="echinoderm microtubule-associated protein-like 6"/>
    <property type="match status" value="1"/>
</dbReference>
<dbReference type="OrthoDB" id="47802at2759"/>